<evidence type="ECO:0008006" key="3">
    <source>
        <dbReference type="Google" id="ProtNLM"/>
    </source>
</evidence>
<organism evidence="1 2">
    <name type="scientific">Ignisphaera aggregans (strain DSM 17230 / JCM 13409 / AQ1.S1)</name>
    <dbReference type="NCBI Taxonomy" id="583356"/>
    <lineage>
        <taxon>Archaea</taxon>
        <taxon>Thermoproteota</taxon>
        <taxon>Thermoprotei</taxon>
        <taxon>Desulfurococcales</taxon>
        <taxon>Desulfurococcaceae</taxon>
        <taxon>Ignisphaera</taxon>
    </lineage>
</organism>
<dbReference type="BioCyc" id="IAGG583356:GHAH-327-MONOMER"/>
<proteinExistence type="predicted"/>
<dbReference type="CDD" id="cd00298">
    <property type="entry name" value="ACD_sHsps_p23-like"/>
    <property type="match status" value="1"/>
</dbReference>
<name>E0SQU0_IGNAA</name>
<dbReference type="EMBL" id="CP002098">
    <property type="protein sequence ID" value="ADM27164.1"/>
    <property type="molecule type" value="Genomic_DNA"/>
</dbReference>
<accession>E0SQU0</accession>
<reference evidence="1 2" key="1">
    <citation type="journal article" date="2010" name="Stand. Genomic Sci.">
        <title>Complete genome sequence of Ignisphaera aggregans type strain (AQ1.S1).</title>
        <authorList>
            <person name="Goker M."/>
            <person name="Held B."/>
            <person name="Lapidus A."/>
            <person name="Nolan M."/>
            <person name="Spring S."/>
            <person name="Yasawong M."/>
            <person name="Lucas S."/>
            <person name="Glavina Del Rio T."/>
            <person name="Tice H."/>
            <person name="Cheng J.F."/>
            <person name="Goodwin L."/>
            <person name="Tapia R."/>
            <person name="Pitluck S."/>
            <person name="Liolios K."/>
            <person name="Ivanova N."/>
            <person name="Mavromatis K."/>
            <person name="Mikhailova N."/>
            <person name="Pati A."/>
            <person name="Chen A."/>
            <person name="Palaniappan K."/>
            <person name="Brambilla E."/>
            <person name="Land M."/>
            <person name="Hauser L."/>
            <person name="Chang Y.J."/>
            <person name="Jeffries C.D."/>
            <person name="Brettin T."/>
            <person name="Detter J.C."/>
            <person name="Han C."/>
            <person name="Rohde M."/>
            <person name="Sikorski J."/>
            <person name="Woyke T."/>
            <person name="Bristow J."/>
            <person name="Eisen J.A."/>
            <person name="Markowitz V."/>
            <person name="Hugenholtz P."/>
            <person name="Kyrpides N.C."/>
            <person name="Klenk H.P."/>
        </authorList>
    </citation>
    <scope>NUCLEOTIDE SEQUENCE [LARGE SCALE GENOMIC DNA]</scope>
    <source>
        <strain evidence="2">DSM 17230 / JCM 13409 / AQ1.S1</strain>
    </source>
</reference>
<sequence length="135" mass="16209">MVSDDDYDEKSWRKLFKIFDNIVNHILHDLESEDSTNIYNIYGTANDVYDRGKDNEDNNIEIDDYGDEVYIIIDLSWLNPKEIRIRNLDRNRIYLEAYSGYKTYRKVIDIPLNVDIKSREFKYRNGLVKIVFAKR</sequence>
<keyword evidence="2" id="KW-1185">Reference proteome</keyword>
<gene>
    <name evidence="1" type="ordered locus">Igag_0318</name>
</gene>
<dbReference type="HOGENOM" id="CLU_1881042_0_0_2"/>
<dbReference type="Gene3D" id="2.60.40.790">
    <property type="match status" value="1"/>
</dbReference>
<dbReference type="Proteomes" id="UP000001304">
    <property type="component" value="Chromosome"/>
</dbReference>
<dbReference type="STRING" id="583356.Igag_0318"/>
<evidence type="ECO:0000313" key="2">
    <source>
        <dbReference type="Proteomes" id="UP000001304"/>
    </source>
</evidence>
<dbReference type="SUPFAM" id="SSF49764">
    <property type="entry name" value="HSP20-like chaperones"/>
    <property type="match status" value="1"/>
</dbReference>
<dbReference type="InterPro" id="IPR008978">
    <property type="entry name" value="HSP20-like_chaperone"/>
</dbReference>
<dbReference type="KEGG" id="iag:Igag_0318"/>
<protein>
    <recommendedName>
        <fullName evidence="3">Hsp20/alpha crystallin family protein</fullName>
    </recommendedName>
</protein>
<dbReference type="AlphaFoldDB" id="E0SQU0"/>
<evidence type="ECO:0000313" key="1">
    <source>
        <dbReference type="EMBL" id="ADM27164.1"/>
    </source>
</evidence>